<dbReference type="Proteomes" id="UP000007148">
    <property type="component" value="Unassembled WGS sequence"/>
</dbReference>
<evidence type="ECO:0000256" key="4">
    <source>
        <dbReference type="ARBA" id="ARBA00022989"/>
    </source>
</evidence>
<dbReference type="PANTHER" id="PTHR22779:SF6">
    <property type="entry name" value="SD17342P"/>
    <property type="match status" value="1"/>
</dbReference>
<organism evidence="8 9">
    <name type="scientific">Serendipita indica (strain DSM 11827)</name>
    <name type="common">Root endophyte fungus</name>
    <name type="synonym">Piriformospora indica</name>
    <dbReference type="NCBI Taxonomy" id="1109443"/>
    <lineage>
        <taxon>Eukaryota</taxon>
        <taxon>Fungi</taxon>
        <taxon>Dikarya</taxon>
        <taxon>Basidiomycota</taxon>
        <taxon>Agaricomycotina</taxon>
        <taxon>Agaricomycetes</taxon>
        <taxon>Sebacinales</taxon>
        <taxon>Serendipitaceae</taxon>
        <taxon>Serendipita</taxon>
    </lineage>
</organism>
<feature type="region of interest" description="Disordered" evidence="6">
    <location>
        <begin position="132"/>
        <end position="151"/>
    </location>
</feature>
<keyword evidence="9" id="KW-1185">Reference proteome</keyword>
<dbReference type="GO" id="GO:0016020">
    <property type="term" value="C:membrane"/>
    <property type="evidence" value="ECO:0007669"/>
    <property type="project" value="UniProtKB-SubCell"/>
</dbReference>
<accession>G4TIN7</accession>
<feature type="transmembrane region" description="Helical" evidence="7">
    <location>
        <begin position="207"/>
        <end position="238"/>
    </location>
</feature>
<comment type="subcellular location">
    <subcellularLocation>
        <location evidence="1">Membrane</location>
        <topology evidence="1">Multi-pass membrane protein</topology>
    </subcellularLocation>
</comment>
<dbReference type="InterPro" id="IPR019334">
    <property type="entry name" value="TMEM170A/B/YPR153W-like"/>
</dbReference>
<keyword evidence="4 7" id="KW-1133">Transmembrane helix</keyword>
<sequence>MACPPQVNGTRPSFPSLYNPRLERYRDCEQVHASVRYLESAGDIFRFTLYWTLILYLPIFVLPALWGLIAHFIPHRFSRRHQRSRAVVRATLSTTENAHWSEEQYALTDVTSPLSSRPFLLDAPLDKTIRGRKGIHKAGEEEELEREDAPTVGRSWRDAAGFRSLRKKQNTSFVTSPPNISTSRRPTYHRSNTRPPRSSLRNRSAGVNCLILAIPLIFILAGALTGVVGSLVIGYLLAALHSTAGVRISTWLPLGWAVIQVHAILLGCFTNVISYI</sequence>
<protein>
    <submittedName>
        <fullName evidence="8">Uncharacterized protein</fullName>
    </submittedName>
</protein>
<comment type="similarity">
    <text evidence="2">Belongs to the TMEM170 family.</text>
</comment>
<dbReference type="HOGENOM" id="CLU_071343_0_0_1"/>
<dbReference type="STRING" id="1109443.G4TIN7"/>
<reference evidence="8 9" key="1">
    <citation type="journal article" date="2011" name="PLoS Pathog.">
        <title>Endophytic Life Strategies Decoded by Genome and Transcriptome Analyses of the Mutualistic Root Symbiont Piriformospora indica.</title>
        <authorList>
            <person name="Zuccaro A."/>
            <person name="Lahrmann U."/>
            <person name="Guldener U."/>
            <person name="Langen G."/>
            <person name="Pfiffi S."/>
            <person name="Biedenkopf D."/>
            <person name="Wong P."/>
            <person name="Samans B."/>
            <person name="Grimm C."/>
            <person name="Basiewicz M."/>
            <person name="Murat C."/>
            <person name="Martin F."/>
            <person name="Kogel K.H."/>
        </authorList>
    </citation>
    <scope>NUCLEOTIDE SEQUENCE [LARGE SCALE GENOMIC DNA]</scope>
    <source>
        <strain evidence="8 9">DSM 11827</strain>
    </source>
</reference>
<feature type="region of interest" description="Disordered" evidence="6">
    <location>
        <begin position="170"/>
        <end position="201"/>
    </location>
</feature>
<name>G4TIN7_SERID</name>
<dbReference type="eggNOG" id="ENOG502S0YM">
    <property type="taxonomic scope" value="Eukaryota"/>
</dbReference>
<dbReference type="AlphaFoldDB" id="G4TIN7"/>
<dbReference type="InParanoid" id="G4TIN7"/>
<dbReference type="OrthoDB" id="2131401at2759"/>
<evidence type="ECO:0000256" key="2">
    <source>
        <dbReference type="ARBA" id="ARBA00006325"/>
    </source>
</evidence>
<keyword evidence="3 7" id="KW-0812">Transmembrane</keyword>
<evidence type="ECO:0000256" key="7">
    <source>
        <dbReference type="SAM" id="Phobius"/>
    </source>
</evidence>
<dbReference type="PANTHER" id="PTHR22779">
    <property type="entry name" value="SD17342P"/>
    <property type="match status" value="1"/>
</dbReference>
<proteinExistence type="inferred from homology"/>
<evidence type="ECO:0000256" key="1">
    <source>
        <dbReference type="ARBA" id="ARBA00004141"/>
    </source>
</evidence>
<evidence type="ECO:0000256" key="6">
    <source>
        <dbReference type="SAM" id="MobiDB-lite"/>
    </source>
</evidence>
<dbReference type="OMA" id="ENAHWSE"/>
<dbReference type="EMBL" id="CAFZ01000109">
    <property type="protein sequence ID" value="CCA71180.1"/>
    <property type="molecule type" value="Genomic_DNA"/>
</dbReference>
<evidence type="ECO:0000256" key="3">
    <source>
        <dbReference type="ARBA" id="ARBA00022692"/>
    </source>
</evidence>
<evidence type="ECO:0000256" key="5">
    <source>
        <dbReference type="ARBA" id="ARBA00023136"/>
    </source>
</evidence>
<keyword evidence="5 7" id="KW-0472">Membrane</keyword>
<evidence type="ECO:0000313" key="9">
    <source>
        <dbReference type="Proteomes" id="UP000007148"/>
    </source>
</evidence>
<gene>
    <name evidence="8" type="ORF">PIIN_05116</name>
</gene>
<feature type="transmembrane region" description="Helical" evidence="7">
    <location>
        <begin position="250"/>
        <end position="273"/>
    </location>
</feature>
<feature type="transmembrane region" description="Helical" evidence="7">
    <location>
        <begin position="49"/>
        <end position="73"/>
    </location>
</feature>
<evidence type="ECO:0000313" key="8">
    <source>
        <dbReference type="EMBL" id="CCA71180.1"/>
    </source>
</evidence>
<feature type="compositionally biased region" description="Polar residues" evidence="6">
    <location>
        <begin position="170"/>
        <end position="185"/>
    </location>
</feature>
<comment type="caution">
    <text evidence="8">The sequence shown here is derived from an EMBL/GenBank/DDBJ whole genome shotgun (WGS) entry which is preliminary data.</text>
</comment>